<proteinExistence type="predicted"/>
<keyword evidence="2 3" id="KW-0802">TPR repeat</keyword>
<accession>A0A7D4TMQ2</accession>
<dbReference type="Pfam" id="PF13181">
    <property type="entry name" value="TPR_8"/>
    <property type="match status" value="1"/>
</dbReference>
<dbReference type="InterPro" id="IPR019734">
    <property type="entry name" value="TPR_rpt"/>
</dbReference>
<gene>
    <name evidence="4" type="ORF">HQ865_06045</name>
</gene>
<keyword evidence="1" id="KW-0677">Repeat</keyword>
<dbReference type="InterPro" id="IPR011990">
    <property type="entry name" value="TPR-like_helical_dom_sf"/>
</dbReference>
<evidence type="ECO:0000313" key="4">
    <source>
        <dbReference type="EMBL" id="QKJ29334.1"/>
    </source>
</evidence>
<keyword evidence="5" id="KW-1185">Reference proteome</keyword>
<dbReference type="Gene3D" id="1.25.40.10">
    <property type="entry name" value="Tetratricopeptide repeat domain"/>
    <property type="match status" value="2"/>
</dbReference>
<name>A0A7D4TMQ2_9SPHI</name>
<evidence type="ECO:0000256" key="1">
    <source>
        <dbReference type="ARBA" id="ARBA00022737"/>
    </source>
</evidence>
<protein>
    <submittedName>
        <fullName evidence="4">Uncharacterized protein</fullName>
    </submittedName>
</protein>
<organism evidence="4 5">
    <name type="scientific">Mucilaginibacter mali</name>
    <dbReference type="NCBI Taxonomy" id="2740462"/>
    <lineage>
        <taxon>Bacteria</taxon>
        <taxon>Pseudomonadati</taxon>
        <taxon>Bacteroidota</taxon>
        <taxon>Sphingobacteriia</taxon>
        <taxon>Sphingobacteriales</taxon>
        <taxon>Sphingobacteriaceae</taxon>
        <taxon>Mucilaginibacter</taxon>
    </lineage>
</organism>
<dbReference type="RefSeq" id="WP_173414028.1">
    <property type="nucleotide sequence ID" value="NZ_CP054139.1"/>
</dbReference>
<evidence type="ECO:0000256" key="2">
    <source>
        <dbReference type="ARBA" id="ARBA00022803"/>
    </source>
</evidence>
<dbReference type="PANTHER" id="PTHR44858">
    <property type="entry name" value="TETRATRICOPEPTIDE REPEAT PROTEIN 6"/>
    <property type="match status" value="1"/>
</dbReference>
<dbReference type="Proteomes" id="UP000505355">
    <property type="component" value="Chromosome"/>
</dbReference>
<feature type="repeat" description="TPR" evidence="3">
    <location>
        <begin position="48"/>
        <end position="81"/>
    </location>
</feature>
<dbReference type="PANTHER" id="PTHR44858:SF1">
    <property type="entry name" value="UDP-N-ACETYLGLUCOSAMINE--PEPTIDE N-ACETYLGLUCOSAMINYLTRANSFERASE SPINDLY-RELATED"/>
    <property type="match status" value="1"/>
</dbReference>
<reference evidence="4 5" key="1">
    <citation type="submission" date="2020-05" db="EMBL/GenBank/DDBJ databases">
        <title>Mucilaginibacter mali sp. nov.</title>
        <authorList>
            <person name="Kim H.S."/>
            <person name="Lee K.C."/>
            <person name="Suh M.K."/>
            <person name="Kim J.-S."/>
            <person name="Han K.-I."/>
            <person name="Eom M.K."/>
            <person name="Shin Y.K."/>
            <person name="Lee J.-S."/>
        </authorList>
    </citation>
    <scope>NUCLEOTIDE SEQUENCE [LARGE SCALE GENOMIC DNA]</scope>
    <source>
        <strain evidence="4 5">G2-14</strain>
    </source>
</reference>
<dbReference type="InterPro" id="IPR050498">
    <property type="entry name" value="Ycf3"/>
</dbReference>
<sequence>MIISSVSVRPSLAQNAYVSMGRQALMDADFRTAAKHLERACVVDSTNTNALWMLGYSYFHSESYKKAITTYSKLIALKPAECMAYYYRALAQGRLAKDASTSTSDKDKCLLASIVDFTKAIEIEPGDMKIYQNRGIAYREYGIFKVQSTKPNDKARGIASLKASVTDFEKVLNNDPSRGDIESLIALSKEKLATAQGHH</sequence>
<dbReference type="SUPFAM" id="SSF48452">
    <property type="entry name" value="TPR-like"/>
    <property type="match status" value="1"/>
</dbReference>
<evidence type="ECO:0000256" key="3">
    <source>
        <dbReference type="PROSITE-ProRule" id="PRU00339"/>
    </source>
</evidence>
<dbReference type="AlphaFoldDB" id="A0A7D4TMQ2"/>
<dbReference type="KEGG" id="mmab:HQ865_06045"/>
<dbReference type="EMBL" id="CP054139">
    <property type="protein sequence ID" value="QKJ29334.1"/>
    <property type="molecule type" value="Genomic_DNA"/>
</dbReference>
<dbReference type="PROSITE" id="PS50005">
    <property type="entry name" value="TPR"/>
    <property type="match status" value="1"/>
</dbReference>
<evidence type="ECO:0000313" key="5">
    <source>
        <dbReference type="Proteomes" id="UP000505355"/>
    </source>
</evidence>